<name>A0ABP3Y8P7_9BACT</name>
<dbReference type="EMBL" id="BAAAFI010000001">
    <property type="protein sequence ID" value="GAA0877218.1"/>
    <property type="molecule type" value="Genomic_DNA"/>
</dbReference>
<dbReference type="SUPFAM" id="SSF82771">
    <property type="entry name" value="GIY-YIG endonuclease"/>
    <property type="match status" value="1"/>
</dbReference>
<organism evidence="3 4">
    <name type="scientific">Algoriphagus jejuensis</name>
    <dbReference type="NCBI Taxonomy" id="419934"/>
    <lineage>
        <taxon>Bacteria</taxon>
        <taxon>Pseudomonadati</taxon>
        <taxon>Bacteroidota</taxon>
        <taxon>Cytophagia</taxon>
        <taxon>Cytophagales</taxon>
        <taxon>Cyclobacteriaceae</taxon>
        <taxon>Algoriphagus</taxon>
    </lineage>
</organism>
<dbReference type="InterPro" id="IPR035901">
    <property type="entry name" value="GIY-YIG_endonuc_sf"/>
</dbReference>
<evidence type="ECO:0000313" key="4">
    <source>
        <dbReference type="Proteomes" id="UP001500469"/>
    </source>
</evidence>
<reference evidence="4" key="1">
    <citation type="journal article" date="2019" name="Int. J. Syst. Evol. Microbiol.">
        <title>The Global Catalogue of Microorganisms (GCM) 10K type strain sequencing project: providing services to taxonomists for standard genome sequencing and annotation.</title>
        <authorList>
            <consortium name="The Broad Institute Genomics Platform"/>
            <consortium name="The Broad Institute Genome Sequencing Center for Infectious Disease"/>
            <person name="Wu L."/>
            <person name="Ma J."/>
        </authorList>
    </citation>
    <scope>NUCLEOTIDE SEQUENCE [LARGE SCALE GENOMIC DNA]</scope>
    <source>
        <strain evidence="4">JCM 16112</strain>
    </source>
</reference>
<dbReference type="CDD" id="cd10448">
    <property type="entry name" value="GIY-YIG_unchar_3"/>
    <property type="match status" value="1"/>
</dbReference>
<evidence type="ECO:0000259" key="2">
    <source>
        <dbReference type="PROSITE" id="PS50164"/>
    </source>
</evidence>
<keyword evidence="4" id="KW-1185">Reference proteome</keyword>
<accession>A0ABP3Y8P7</accession>
<dbReference type="RefSeq" id="WP_343847915.1">
    <property type="nucleotide sequence ID" value="NZ_BAAAFI010000001.1"/>
</dbReference>
<dbReference type="PROSITE" id="PS50164">
    <property type="entry name" value="GIY_YIG"/>
    <property type="match status" value="1"/>
</dbReference>
<feature type="domain" description="GIY-YIG" evidence="2">
    <location>
        <begin position="3"/>
        <end position="80"/>
    </location>
</feature>
<comment type="caution">
    <text evidence="3">The sequence shown here is derived from an EMBL/GenBank/DDBJ whole genome shotgun (WGS) entry which is preliminary data.</text>
</comment>
<dbReference type="Gene3D" id="3.40.1440.10">
    <property type="entry name" value="GIY-YIG endonuclease"/>
    <property type="match status" value="1"/>
</dbReference>
<evidence type="ECO:0000256" key="1">
    <source>
        <dbReference type="ARBA" id="ARBA00007435"/>
    </source>
</evidence>
<proteinExistence type="inferred from homology"/>
<dbReference type="PANTHER" id="PTHR34477:SF5">
    <property type="entry name" value="BSL5627 PROTEIN"/>
    <property type="match status" value="1"/>
</dbReference>
<dbReference type="PANTHER" id="PTHR34477">
    <property type="entry name" value="UPF0213 PROTEIN YHBQ"/>
    <property type="match status" value="1"/>
</dbReference>
<protein>
    <submittedName>
        <fullName evidence="3">GIY-YIG nuclease family protein</fullName>
    </submittedName>
</protein>
<dbReference type="Pfam" id="PF01541">
    <property type="entry name" value="GIY-YIG"/>
    <property type="match status" value="1"/>
</dbReference>
<dbReference type="InterPro" id="IPR050190">
    <property type="entry name" value="UPF0213_domain"/>
</dbReference>
<dbReference type="Proteomes" id="UP001500469">
    <property type="component" value="Unassembled WGS sequence"/>
</dbReference>
<gene>
    <name evidence="3" type="ORF">GCM10009119_01860</name>
</gene>
<comment type="similarity">
    <text evidence="1">Belongs to the UPF0213 family.</text>
</comment>
<dbReference type="InterPro" id="IPR000305">
    <property type="entry name" value="GIY-YIG_endonuc"/>
</dbReference>
<evidence type="ECO:0000313" key="3">
    <source>
        <dbReference type="EMBL" id="GAA0877218.1"/>
    </source>
</evidence>
<sequence length="99" mass="11838">MKMGGAVYIMTNKNNTTLYIGVTEELIKRVYEHKSRIDSTSFTYKYNLDKLVYYEFFHSVEEAIPREKQLKAGNREKKLKLINSINPGWKDLWEEIQNW</sequence>